<accession>A0A0R0CR11</accession>
<evidence type="ECO:0008006" key="4">
    <source>
        <dbReference type="Google" id="ProtNLM"/>
    </source>
</evidence>
<gene>
    <name evidence="2" type="ORF">ABB27_01205</name>
</gene>
<keyword evidence="3" id="KW-1185">Reference proteome</keyword>
<feature type="signal peptide" evidence="1">
    <location>
        <begin position="1"/>
        <end position="27"/>
    </location>
</feature>
<dbReference type="EMBL" id="LDJJ01000005">
    <property type="protein sequence ID" value="KRG72313.1"/>
    <property type="molecule type" value="Genomic_DNA"/>
</dbReference>
<dbReference type="Proteomes" id="UP000051863">
    <property type="component" value="Unassembled WGS sequence"/>
</dbReference>
<name>A0A0R0CR11_9GAMM</name>
<dbReference type="PROSITE" id="PS51257">
    <property type="entry name" value="PROKAR_LIPOPROTEIN"/>
    <property type="match status" value="1"/>
</dbReference>
<reference evidence="2 3" key="1">
    <citation type="submission" date="2015-05" db="EMBL/GenBank/DDBJ databases">
        <title>Genome sequencing and analysis of members of genus Stenotrophomonas.</title>
        <authorList>
            <person name="Patil P.P."/>
            <person name="Midha S."/>
            <person name="Patil P.B."/>
        </authorList>
    </citation>
    <scope>NUCLEOTIDE SEQUENCE [LARGE SCALE GENOMIC DNA]</scope>
    <source>
        <strain evidence="2 3">DSM 18941</strain>
    </source>
</reference>
<evidence type="ECO:0000313" key="3">
    <source>
        <dbReference type="Proteomes" id="UP000051863"/>
    </source>
</evidence>
<dbReference type="PATRIC" id="fig|405446.3.peg.2482"/>
<evidence type="ECO:0000313" key="2">
    <source>
        <dbReference type="EMBL" id="KRG72313.1"/>
    </source>
</evidence>
<dbReference type="RefSeq" id="WP_057626403.1">
    <property type="nucleotide sequence ID" value="NZ_LDJJ01000005.1"/>
</dbReference>
<keyword evidence="1" id="KW-0732">Signal</keyword>
<protein>
    <recommendedName>
        <fullName evidence="4">Lipoprotein</fullName>
    </recommendedName>
</protein>
<dbReference type="AlphaFoldDB" id="A0A0R0CR11"/>
<feature type="chain" id="PRO_5006394411" description="Lipoprotein" evidence="1">
    <location>
        <begin position="28"/>
        <end position="275"/>
    </location>
</feature>
<sequence length="275" mass="29460">MATRVFPRLISLLAVALLASCQQGTPAQDDAPAAKPKLSYEAGVMAVLQERYGSSVQLQGQWTQQLSDADLGQARPVHRDICADQSITVQNGSYRMLAVCTAYDNASPIELGSTDFIVLQRAADDGVSVAAELLGQGSGTGGKPGSVTALQMGANAWAFQVDDELVVVGALMRNRAWYLFDGDKTLSSAGWLRSHLDDHNAIDCNASGNCSHGRLDLNFDAVPDDSQPQLAYWPLRVQEKGRGCAGAVNKSHSIDYDTAQLRYPIPSTMQIEGCN</sequence>
<comment type="caution">
    <text evidence="2">The sequence shown here is derived from an EMBL/GenBank/DDBJ whole genome shotgun (WGS) entry which is preliminary data.</text>
</comment>
<dbReference type="OrthoDB" id="6047878at2"/>
<proteinExistence type="predicted"/>
<organism evidence="2 3">
    <name type="scientific">Stenotrophomonas terrae</name>
    <dbReference type="NCBI Taxonomy" id="405446"/>
    <lineage>
        <taxon>Bacteria</taxon>
        <taxon>Pseudomonadati</taxon>
        <taxon>Pseudomonadota</taxon>
        <taxon>Gammaproteobacteria</taxon>
        <taxon>Lysobacterales</taxon>
        <taxon>Lysobacteraceae</taxon>
        <taxon>Stenotrophomonas</taxon>
    </lineage>
</organism>
<evidence type="ECO:0000256" key="1">
    <source>
        <dbReference type="SAM" id="SignalP"/>
    </source>
</evidence>